<gene>
    <name evidence="1" type="ORF">MchiMG62_08040</name>
</gene>
<organism evidence="1 2">
    <name type="scientific">Methanoculleus chikugoensis</name>
    <dbReference type="NCBI Taxonomy" id="118126"/>
    <lineage>
        <taxon>Archaea</taxon>
        <taxon>Methanobacteriati</taxon>
        <taxon>Methanobacteriota</taxon>
        <taxon>Stenosarchaea group</taxon>
        <taxon>Methanomicrobia</taxon>
        <taxon>Methanomicrobiales</taxon>
        <taxon>Methanomicrobiaceae</taxon>
        <taxon>Methanoculleus</taxon>
    </lineage>
</organism>
<name>A0ABM7H4D7_9EURY</name>
<protein>
    <recommendedName>
        <fullName evidence="3">Secreted protein</fullName>
    </recommendedName>
</protein>
<dbReference type="RefSeq" id="WP_054847332.1">
    <property type="nucleotide sequence ID" value="NZ_AP019781.1"/>
</dbReference>
<keyword evidence="2" id="KW-1185">Reference proteome</keyword>
<dbReference type="Proteomes" id="UP000824969">
    <property type="component" value="Chromosome"/>
</dbReference>
<reference evidence="1 2" key="1">
    <citation type="submission" date="2019-06" db="EMBL/GenBank/DDBJ databases">
        <title>Complete genome sequence of Methanoculleus chikugoensis strain MG62.</title>
        <authorList>
            <person name="Asakawa S."/>
            <person name="Dianou D."/>
        </authorList>
    </citation>
    <scope>NUCLEOTIDE SEQUENCE [LARGE SCALE GENOMIC DNA]</scope>
    <source>
        <strain evidence="1 2">MG62</strain>
    </source>
</reference>
<accession>A0ABM7H4D7</accession>
<evidence type="ECO:0000313" key="2">
    <source>
        <dbReference type="Proteomes" id="UP000824969"/>
    </source>
</evidence>
<sequence>MRRTKFFESAKSGWVLTAPFAFFASSREAIVREQRCSLARRREGAKLVKVFAVPFALSHLTVLELRPKGPSFFA</sequence>
<dbReference type="GeneID" id="66130315"/>
<evidence type="ECO:0008006" key="3">
    <source>
        <dbReference type="Google" id="ProtNLM"/>
    </source>
</evidence>
<evidence type="ECO:0000313" key="1">
    <source>
        <dbReference type="EMBL" id="BBL67623.1"/>
    </source>
</evidence>
<proteinExistence type="predicted"/>
<dbReference type="EMBL" id="AP019781">
    <property type="protein sequence ID" value="BBL67623.1"/>
    <property type="molecule type" value="Genomic_DNA"/>
</dbReference>